<dbReference type="PANTHER" id="PTHR30555">
    <property type="entry name" value="HYDROPEROXIDASE I, BIFUNCTIONAL CATALASE-PEROXIDASE"/>
    <property type="match status" value="1"/>
</dbReference>
<keyword evidence="11" id="KW-1185">Reference proteome</keyword>
<name>A0ABT2KWB5_9RHOB</name>
<dbReference type="InterPro" id="IPR010255">
    <property type="entry name" value="Haem_peroxidase_sf"/>
</dbReference>
<evidence type="ECO:0000313" key="10">
    <source>
        <dbReference type="EMBL" id="MCT4373693.1"/>
    </source>
</evidence>
<dbReference type="EMBL" id="NTHN02000158">
    <property type="protein sequence ID" value="MCT4373693.1"/>
    <property type="molecule type" value="Genomic_DNA"/>
</dbReference>
<dbReference type="Pfam" id="PF00141">
    <property type="entry name" value="peroxidase"/>
    <property type="match status" value="1"/>
</dbReference>
<dbReference type="InterPro" id="IPR000763">
    <property type="entry name" value="Catalase_peroxidase"/>
</dbReference>
<comment type="caution">
    <text evidence="10">The sequence shown here is derived from an EMBL/GenBank/DDBJ whole genome shotgun (WGS) entry which is preliminary data.</text>
</comment>
<feature type="non-terminal residue" evidence="10">
    <location>
        <position position="129"/>
    </location>
</feature>
<dbReference type="PANTHER" id="PTHR30555:SF6">
    <property type="entry name" value="CATALASE-PEROXIDASE"/>
    <property type="match status" value="1"/>
</dbReference>
<evidence type="ECO:0000256" key="8">
    <source>
        <dbReference type="ARBA" id="ARBA00049145"/>
    </source>
</evidence>
<sequence length="129" mass="14106">TFARMAMNDEETAALTAGGHTIGKAHGNGDAANLSEDPEAADVTAQGMGWMNTKGRGIGRDTVVSGIEGAWTKNPTQWDMGWFELLFGYEWELKKSPAGAWQWMPVDIREEDMPADVEDPSIKCMPIMT</sequence>
<evidence type="ECO:0000256" key="4">
    <source>
        <dbReference type="ARBA" id="ARBA00022723"/>
    </source>
</evidence>
<keyword evidence="7" id="KW-0376">Hydrogen peroxide</keyword>
<dbReference type="Gene3D" id="1.10.420.10">
    <property type="entry name" value="Peroxidase, domain 2"/>
    <property type="match status" value="1"/>
</dbReference>
<feature type="domain" description="Plant heme peroxidase family profile" evidence="9">
    <location>
        <begin position="1"/>
        <end position="87"/>
    </location>
</feature>
<protein>
    <submittedName>
        <fullName evidence="10">Catalase-peroxidase</fullName>
    </submittedName>
</protein>
<comment type="cofactor">
    <cofactor evidence="1">
        <name>heme b</name>
        <dbReference type="ChEBI" id="CHEBI:60344"/>
    </cofactor>
</comment>
<keyword evidence="2" id="KW-0575">Peroxidase</keyword>
<evidence type="ECO:0000256" key="7">
    <source>
        <dbReference type="ARBA" id="ARBA00023324"/>
    </source>
</evidence>
<evidence type="ECO:0000256" key="6">
    <source>
        <dbReference type="ARBA" id="ARBA00023004"/>
    </source>
</evidence>
<dbReference type="RefSeq" id="WP_311735049.1">
    <property type="nucleotide sequence ID" value="NZ_NTHN02000158.1"/>
</dbReference>
<evidence type="ECO:0000256" key="3">
    <source>
        <dbReference type="ARBA" id="ARBA00022617"/>
    </source>
</evidence>
<evidence type="ECO:0000259" key="9">
    <source>
        <dbReference type="Pfam" id="PF00141"/>
    </source>
</evidence>
<feature type="non-terminal residue" evidence="10">
    <location>
        <position position="1"/>
    </location>
</feature>
<organism evidence="10 11">
    <name type="scientific">Alloyangia mangrovi</name>
    <dbReference type="NCBI Taxonomy" id="1779329"/>
    <lineage>
        <taxon>Bacteria</taxon>
        <taxon>Pseudomonadati</taxon>
        <taxon>Pseudomonadota</taxon>
        <taxon>Alphaproteobacteria</taxon>
        <taxon>Rhodobacterales</taxon>
        <taxon>Roseobacteraceae</taxon>
        <taxon>Alloyangia</taxon>
    </lineage>
</organism>
<dbReference type="InterPro" id="IPR002016">
    <property type="entry name" value="Haem_peroxidase"/>
</dbReference>
<evidence type="ECO:0000256" key="5">
    <source>
        <dbReference type="ARBA" id="ARBA00023002"/>
    </source>
</evidence>
<dbReference type="Proteomes" id="UP000217448">
    <property type="component" value="Unassembled WGS sequence"/>
</dbReference>
<keyword evidence="6" id="KW-0408">Iron</keyword>
<reference evidence="11" key="1">
    <citation type="submission" date="2023-07" db="EMBL/GenBank/DDBJ databases">
        <title>Yangia mangrovi SAOS 153D genome.</title>
        <authorList>
            <person name="Verma A."/>
            <person name="Pal Y."/>
            <person name="Sundharam S."/>
            <person name="Bisht B."/>
            <person name="Srinivasan K."/>
        </authorList>
    </citation>
    <scope>NUCLEOTIDE SEQUENCE [LARGE SCALE GENOMIC DNA]</scope>
    <source>
        <strain evidence="11">SAOS 153D</strain>
    </source>
</reference>
<keyword evidence="4" id="KW-0479">Metal-binding</keyword>
<accession>A0ABT2KWB5</accession>
<proteinExistence type="predicted"/>
<keyword evidence="3" id="KW-0349">Heme</keyword>
<evidence type="ECO:0000256" key="2">
    <source>
        <dbReference type="ARBA" id="ARBA00022559"/>
    </source>
</evidence>
<keyword evidence="5" id="KW-0560">Oxidoreductase</keyword>
<evidence type="ECO:0000313" key="11">
    <source>
        <dbReference type="Proteomes" id="UP000217448"/>
    </source>
</evidence>
<comment type="catalytic activity">
    <reaction evidence="8">
        <text>2 H2O2 = O2 + 2 H2O</text>
        <dbReference type="Rhea" id="RHEA:20309"/>
        <dbReference type="ChEBI" id="CHEBI:15377"/>
        <dbReference type="ChEBI" id="CHEBI:15379"/>
        <dbReference type="ChEBI" id="CHEBI:16240"/>
        <dbReference type="EC" id="1.11.1.21"/>
    </reaction>
</comment>
<evidence type="ECO:0000256" key="1">
    <source>
        <dbReference type="ARBA" id="ARBA00001970"/>
    </source>
</evidence>
<dbReference type="SUPFAM" id="SSF48113">
    <property type="entry name" value="Heme-dependent peroxidases"/>
    <property type="match status" value="1"/>
</dbReference>
<gene>
    <name evidence="10" type="ORF">CLG85_026750</name>
</gene>